<evidence type="ECO:0000313" key="8">
    <source>
        <dbReference type="EMBL" id="MBL3578037.1"/>
    </source>
</evidence>
<keyword evidence="9" id="KW-1185">Reference proteome</keyword>
<dbReference type="PANTHER" id="PTHR30558">
    <property type="entry name" value="EXBD MEMBRANE COMPONENT OF PMF-DRIVEN MACROMOLECULE IMPORT SYSTEM"/>
    <property type="match status" value="1"/>
</dbReference>
<evidence type="ECO:0000256" key="5">
    <source>
        <dbReference type="ARBA" id="ARBA00022989"/>
    </source>
</evidence>
<evidence type="ECO:0000256" key="1">
    <source>
        <dbReference type="ARBA" id="ARBA00004162"/>
    </source>
</evidence>
<protein>
    <submittedName>
        <fullName evidence="8">Biopolymer transporter ExbD</fullName>
    </submittedName>
</protein>
<comment type="subcellular location">
    <subcellularLocation>
        <location evidence="1">Cell membrane</location>
        <topology evidence="1">Single-pass membrane protein</topology>
    </subcellularLocation>
    <subcellularLocation>
        <location evidence="7">Cell membrane</location>
        <topology evidence="7">Single-pass type II membrane protein</topology>
    </subcellularLocation>
</comment>
<sequence length="129" mass="13692">MRRRRRPLSLTPLVDVIFLLLLFFMLSSTFTRFAEIDLSAAAPGGAAAMPDTKPLFLQLDPEGLRMNGRDMPLEALADTLAGAPAEGPAEDAQPVLVALQGAVSAQRLTDLLVVLRAVPGLRVTVLGAS</sequence>
<keyword evidence="6" id="KW-0472">Membrane</keyword>
<evidence type="ECO:0000256" key="3">
    <source>
        <dbReference type="ARBA" id="ARBA00022475"/>
    </source>
</evidence>
<dbReference type="PANTHER" id="PTHR30558:SF3">
    <property type="entry name" value="BIOPOLYMER TRANSPORT PROTEIN EXBD-RELATED"/>
    <property type="match status" value="1"/>
</dbReference>
<keyword evidence="7" id="KW-0653">Protein transport</keyword>
<keyword evidence="7" id="KW-0813">Transport</keyword>
<evidence type="ECO:0000313" key="9">
    <source>
        <dbReference type="Proteomes" id="UP000635853"/>
    </source>
</evidence>
<evidence type="ECO:0000256" key="6">
    <source>
        <dbReference type="ARBA" id="ARBA00023136"/>
    </source>
</evidence>
<dbReference type="Pfam" id="PF02472">
    <property type="entry name" value="ExbD"/>
    <property type="match status" value="1"/>
</dbReference>
<keyword evidence="4 7" id="KW-0812">Transmembrane</keyword>
<dbReference type="InterPro" id="IPR003400">
    <property type="entry name" value="ExbD"/>
</dbReference>
<organism evidence="8 9">
    <name type="scientific">Rhodovulum visakhapatnamense</name>
    <dbReference type="NCBI Taxonomy" id="364297"/>
    <lineage>
        <taxon>Bacteria</taxon>
        <taxon>Pseudomonadati</taxon>
        <taxon>Pseudomonadota</taxon>
        <taxon>Alphaproteobacteria</taxon>
        <taxon>Rhodobacterales</taxon>
        <taxon>Paracoccaceae</taxon>
        <taxon>Rhodovulum</taxon>
    </lineage>
</organism>
<keyword evidence="3" id="KW-1003">Cell membrane</keyword>
<evidence type="ECO:0000256" key="4">
    <source>
        <dbReference type="ARBA" id="ARBA00022692"/>
    </source>
</evidence>
<gene>
    <name evidence="8" type="ORF">JMJ92_07710</name>
</gene>
<dbReference type="EMBL" id="JAESIL010000024">
    <property type="protein sequence ID" value="MBL3578037.1"/>
    <property type="molecule type" value="Genomic_DNA"/>
</dbReference>
<comment type="caution">
    <text evidence="8">The sequence shown here is derived from an EMBL/GenBank/DDBJ whole genome shotgun (WGS) entry which is preliminary data.</text>
</comment>
<reference evidence="9" key="1">
    <citation type="submission" date="2021-01" db="EMBL/GenBank/DDBJ databases">
        <title>Draft genomes of Rhodovulum sulfidophilum.</title>
        <authorList>
            <person name="Guzman M.S."/>
        </authorList>
    </citation>
    <scope>NUCLEOTIDE SEQUENCE [LARGE SCALE GENOMIC DNA]</scope>
    <source>
        <strain evidence="9">AB19</strain>
    </source>
</reference>
<name>A0ABS1RGK5_9RHOB</name>
<evidence type="ECO:0000256" key="2">
    <source>
        <dbReference type="ARBA" id="ARBA00005811"/>
    </source>
</evidence>
<proteinExistence type="inferred from homology"/>
<keyword evidence="5" id="KW-1133">Transmembrane helix</keyword>
<accession>A0ABS1RGK5</accession>
<dbReference type="Proteomes" id="UP000635853">
    <property type="component" value="Unassembled WGS sequence"/>
</dbReference>
<evidence type="ECO:0000256" key="7">
    <source>
        <dbReference type="RuleBase" id="RU003879"/>
    </source>
</evidence>
<comment type="similarity">
    <text evidence="2 7">Belongs to the ExbD/TolR family.</text>
</comment>